<sequence length="86" mass="9749">MAAPLLGTAVIMGASRSSARHEVARQEQLYQNNQMANELRRRDEEDRERRTQAAIDEAIAKERQRVEQVQAGESGTQTGRVEFPPR</sequence>
<protein>
    <submittedName>
        <fullName evidence="2">Uncharacterized protein</fullName>
    </submittedName>
</protein>
<feature type="compositionally biased region" description="Basic and acidic residues" evidence="1">
    <location>
        <begin position="38"/>
        <end position="51"/>
    </location>
</feature>
<dbReference type="Proteomes" id="UP000091956">
    <property type="component" value="Unassembled WGS sequence"/>
</dbReference>
<reference evidence="2 3" key="1">
    <citation type="submission" date="2016-03" db="EMBL/GenBank/DDBJ databases">
        <title>Comparative genomics of Pseudogymnoascus destructans, the fungus causing white-nose syndrome of bats.</title>
        <authorList>
            <person name="Palmer J.M."/>
            <person name="Drees K.P."/>
            <person name="Foster J.T."/>
            <person name="Lindner D.L."/>
        </authorList>
    </citation>
    <scope>NUCLEOTIDE SEQUENCE [LARGE SCALE GENOMIC DNA]</scope>
    <source>
        <strain evidence="2 3">UAMH 10579</strain>
    </source>
</reference>
<dbReference type="OrthoDB" id="4161192at2759"/>
<keyword evidence="3" id="KW-1185">Reference proteome</keyword>
<evidence type="ECO:0000313" key="3">
    <source>
        <dbReference type="Proteomes" id="UP000091956"/>
    </source>
</evidence>
<dbReference type="EMBL" id="KV460271">
    <property type="protein sequence ID" value="OBT92208.1"/>
    <property type="molecule type" value="Genomic_DNA"/>
</dbReference>
<evidence type="ECO:0000313" key="2">
    <source>
        <dbReference type="EMBL" id="OBT92208.1"/>
    </source>
</evidence>
<reference evidence="3" key="2">
    <citation type="journal article" date="2018" name="Nat. Commun.">
        <title>Extreme sensitivity to ultraviolet light in the fungal pathogen causing white-nose syndrome of bats.</title>
        <authorList>
            <person name="Palmer J.M."/>
            <person name="Drees K.P."/>
            <person name="Foster J.T."/>
            <person name="Lindner D.L."/>
        </authorList>
    </citation>
    <scope>NUCLEOTIDE SEQUENCE [LARGE SCALE GENOMIC DNA]</scope>
    <source>
        <strain evidence="3">UAMH 10579</strain>
    </source>
</reference>
<organism evidence="2 3">
    <name type="scientific">Pseudogymnoascus verrucosus</name>
    <dbReference type="NCBI Taxonomy" id="342668"/>
    <lineage>
        <taxon>Eukaryota</taxon>
        <taxon>Fungi</taxon>
        <taxon>Dikarya</taxon>
        <taxon>Ascomycota</taxon>
        <taxon>Pezizomycotina</taxon>
        <taxon>Leotiomycetes</taxon>
        <taxon>Thelebolales</taxon>
        <taxon>Thelebolaceae</taxon>
        <taxon>Pseudogymnoascus</taxon>
    </lineage>
</organism>
<proteinExistence type="predicted"/>
<dbReference type="AlphaFoldDB" id="A0A1B8G8Q3"/>
<feature type="region of interest" description="Disordered" evidence="1">
    <location>
        <begin position="30"/>
        <end position="86"/>
    </location>
</feature>
<dbReference type="RefSeq" id="XP_018125941.1">
    <property type="nucleotide sequence ID" value="XM_018279390.1"/>
</dbReference>
<dbReference type="GeneID" id="28843369"/>
<gene>
    <name evidence="2" type="ORF">VE01_09983</name>
</gene>
<evidence type="ECO:0000256" key="1">
    <source>
        <dbReference type="SAM" id="MobiDB-lite"/>
    </source>
</evidence>
<accession>A0A1B8G8Q3</accession>
<name>A0A1B8G8Q3_9PEZI</name>